<feature type="transmembrane region" description="Helical" evidence="1">
    <location>
        <begin position="42"/>
        <end position="60"/>
    </location>
</feature>
<organism evidence="2 4">
    <name type="scientific">Halalkalicoccus jeotgali (strain DSM 18796 / CECT 7217 / JCM 14584 / KCTC 4019 / B3)</name>
    <dbReference type="NCBI Taxonomy" id="795797"/>
    <lineage>
        <taxon>Archaea</taxon>
        <taxon>Methanobacteriati</taxon>
        <taxon>Methanobacteriota</taxon>
        <taxon>Stenosarchaea group</taxon>
        <taxon>Halobacteria</taxon>
        <taxon>Halobacteriales</taxon>
        <taxon>Halococcaceae</taxon>
        <taxon>Halalkalicoccus</taxon>
    </lineage>
</organism>
<feature type="transmembrane region" description="Helical" evidence="1">
    <location>
        <begin position="443"/>
        <end position="463"/>
    </location>
</feature>
<protein>
    <recommendedName>
        <fullName evidence="6">Glycosyltransferase RgtA/B/C/D-like domain-containing protein</fullName>
    </recommendedName>
</protein>
<gene>
    <name evidence="2" type="ordered locus">HacjB3_01590</name>
    <name evidence="3" type="ORF">C497_17732</name>
</gene>
<feature type="transmembrane region" description="Helical" evidence="1">
    <location>
        <begin position="259"/>
        <end position="277"/>
    </location>
</feature>
<dbReference type="GeneID" id="9418115"/>
<dbReference type="Proteomes" id="UP000000390">
    <property type="component" value="Chromosome"/>
</dbReference>
<evidence type="ECO:0008006" key="6">
    <source>
        <dbReference type="Google" id="ProtNLM"/>
    </source>
</evidence>
<keyword evidence="5" id="KW-1185">Reference proteome</keyword>
<dbReference type="KEGG" id="hje:HacjB3_01590"/>
<keyword evidence="1" id="KW-0472">Membrane</keyword>
<dbReference type="EMBL" id="AOHV01000042">
    <property type="protein sequence ID" value="ELY34242.1"/>
    <property type="molecule type" value="Genomic_DNA"/>
</dbReference>
<feature type="transmembrane region" description="Helical" evidence="1">
    <location>
        <begin position="284"/>
        <end position="301"/>
    </location>
</feature>
<reference evidence="3 5" key="2">
    <citation type="journal article" date="2014" name="PLoS Genet.">
        <title>Phylogenetically driven sequencing of extremely halophilic archaea reveals strategies for static and dynamic osmo-response.</title>
        <authorList>
            <person name="Becker E.A."/>
            <person name="Seitzer P.M."/>
            <person name="Tritt A."/>
            <person name="Larsen D."/>
            <person name="Krusor M."/>
            <person name="Yao A.I."/>
            <person name="Wu D."/>
            <person name="Madern D."/>
            <person name="Eisen J.A."/>
            <person name="Darling A.E."/>
            <person name="Facciotti M.T."/>
        </authorList>
    </citation>
    <scope>NUCLEOTIDE SEQUENCE [LARGE SCALE GENOMIC DNA]</scope>
    <source>
        <strain evidence="3">B3</strain>
        <strain evidence="5">DSM 18796 / CECT 7217 / JCM 14584 / KCTC 4019 / B3</strain>
    </source>
</reference>
<dbReference type="Proteomes" id="UP000011645">
    <property type="component" value="Unassembled WGS sequence"/>
</dbReference>
<sequence>MAGSSGRIYGWLSTQRFDVLGAVLALVLAVVLLPLRLLASNFYIVAIPVAMTIASGLFLLAVRTSNTEGLPAFPTWAGRLLPSLTILGTALLIGLGLYQGARTPAFYTIATVVGAGLFLQIFFTRERDFVPWLLLVQIVAFAFTIRYVSLLTTPGYTGIDVWSHVASYSVTIAETNSLDILEGGKYYAAPLFHLAVVATSLLADVSVRNGLFLSVGFGMAISSVFLYITTRLFVSARWSLFAVAVFAMSAHTVEWSIHLIPTGLGLVFFLGVFYLLVRVLDVNPGGREFVLIVVLSVATILTHQISAFIMLVLTGAGLLAHLLLRFELLSPPNRFQGYTHGSGDSVSLTGLLAFDLGFITFMWSLTPYNGDTFLATTFSFFRVTLEESAGLGDITSDRGAQAASAPTVLEQAVQYIDAAVFLLVFVFAVVGCFYVLRRRNISHGAVMCGASIVVMLVFIFGFPMFGIRTFIPQRWYAFLTAPMALLAAVGLAYLARRLTTPVILVVLLVFALAFPMVAFTATDGTIDNPRFEGTQTKYSYTAPELNAVETIGDIRPIAEDETYNTDHPYNTVFSRAGPGPSVAANVTDEGLRNTETLIYRDYQTTGGSFFVSENDRSVTPEMSRNELCGAERHYAYDNGDVTMCTATWEVDSDANTGTDLGGGETDT</sequence>
<evidence type="ECO:0000313" key="4">
    <source>
        <dbReference type="Proteomes" id="UP000000390"/>
    </source>
</evidence>
<evidence type="ECO:0000256" key="1">
    <source>
        <dbReference type="SAM" id="Phobius"/>
    </source>
</evidence>
<feature type="transmembrane region" description="Helical" evidence="1">
    <location>
        <begin position="17"/>
        <end position="35"/>
    </location>
</feature>
<feature type="transmembrane region" description="Helical" evidence="1">
    <location>
        <begin position="502"/>
        <end position="521"/>
    </location>
</feature>
<accession>D8J5Q5</accession>
<proteinExistence type="predicted"/>
<dbReference type="RefSeq" id="WP_008418628.1">
    <property type="nucleotide sequence ID" value="NC_014297.1"/>
</dbReference>
<dbReference type="OrthoDB" id="110868at2157"/>
<dbReference type="EMBL" id="CP002062">
    <property type="protein sequence ID" value="ADJ13711.1"/>
    <property type="molecule type" value="Genomic_DNA"/>
</dbReference>
<feature type="transmembrane region" description="Helical" evidence="1">
    <location>
        <begin position="80"/>
        <end position="98"/>
    </location>
</feature>
<evidence type="ECO:0000313" key="3">
    <source>
        <dbReference type="EMBL" id="ELY34242.1"/>
    </source>
</evidence>
<dbReference type="HOGENOM" id="CLU_414831_0_0_2"/>
<keyword evidence="1" id="KW-0812">Transmembrane</keyword>
<feature type="transmembrane region" description="Helical" evidence="1">
    <location>
        <begin position="415"/>
        <end position="436"/>
    </location>
</feature>
<evidence type="ECO:0000313" key="2">
    <source>
        <dbReference type="EMBL" id="ADJ13711.1"/>
    </source>
</evidence>
<feature type="transmembrane region" description="Helical" evidence="1">
    <location>
        <begin position="345"/>
        <end position="365"/>
    </location>
</feature>
<feature type="transmembrane region" description="Helical" evidence="1">
    <location>
        <begin position="307"/>
        <end position="324"/>
    </location>
</feature>
<dbReference type="STRING" id="795797.HacjB3_01590"/>
<feature type="transmembrane region" description="Helical" evidence="1">
    <location>
        <begin position="105"/>
        <end position="123"/>
    </location>
</feature>
<name>D8J5Q5_HALJB</name>
<feature type="transmembrane region" description="Helical" evidence="1">
    <location>
        <begin position="129"/>
        <end position="148"/>
    </location>
</feature>
<feature type="transmembrane region" description="Helical" evidence="1">
    <location>
        <begin position="209"/>
        <end position="228"/>
    </location>
</feature>
<dbReference type="AlphaFoldDB" id="D8J5Q5"/>
<dbReference type="eggNOG" id="arCOG03188">
    <property type="taxonomic scope" value="Archaea"/>
</dbReference>
<dbReference type="PATRIC" id="fig|795797.18.peg.321"/>
<keyword evidence="1" id="KW-1133">Transmembrane helix</keyword>
<feature type="transmembrane region" description="Helical" evidence="1">
    <location>
        <begin position="475"/>
        <end position="495"/>
    </location>
</feature>
<evidence type="ECO:0000313" key="5">
    <source>
        <dbReference type="Proteomes" id="UP000011645"/>
    </source>
</evidence>
<reference evidence="2 4" key="1">
    <citation type="journal article" date="2010" name="J. Bacteriol.">
        <title>Complete genome sequence of Halalkalicoccus jeotgali B3(T), an extremely halophilic archaeon.</title>
        <authorList>
            <person name="Roh S.W."/>
            <person name="Nam Y.D."/>
            <person name="Nam S.H."/>
            <person name="Choi S.H."/>
            <person name="Park H.S."/>
            <person name="Bae J.W."/>
        </authorList>
    </citation>
    <scope>NUCLEOTIDE SEQUENCE [LARGE SCALE GENOMIC DNA]</scope>
    <source>
        <strain evidence="2">B3</strain>
        <strain evidence="4">DSM 18796 / CECT 7217 / JCM 14584 / KCTC 4019 / B3</strain>
    </source>
</reference>